<gene>
    <name evidence="2" type="ORF">RDB_LOCUS58663</name>
</gene>
<evidence type="ECO:0008006" key="4">
    <source>
        <dbReference type="Google" id="ProtNLM"/>
    </source>
</evidence>
<feature type="region of interest" description="Disordered" evidence="1">
    <location>
        <begin position="219"/>
        <end position="264"/>
    </location>
</feature>
<sequence>MASSVIRGLVSSPVPSFVSDGEYAKNSKNNEGESDSSTDSWSEYGDHEVWVCARNMLGGFAISIDIQLCLLKSNTTADLPQADAHNPQRGSEKLTMEGGKTILVKGFVLDQPMADLLLERKVYFIHFPSLYCFDKNRIICRIGEGHTYHQVTTIQPNPPEPLTVFDIGGLEYCFDNTNVLWVKLGENWLMESTYPNLSSALSELVQYIEANNLHIAPGPSYVSPNSTSSPDTVSESGIHSASTDNSEEEEHLSPLSPNPDQPEIDNWVDDMKLYRALRMKEGIRLEPIHCPLSTCRKIQRRPQALRDHLYFHFSIKPHYCDYGCPIAFETEANKNRHHETCAAARGSG</sequence>
<dbReference type="EMBL" id="CAJMWS010000305">
    <property type="protein sequence ID" value="CAE6403700.1"/>
    <property type="molecule type" value="Genomic_DNA"/>
</dbReference>
<evidence type="ECO:0000256" key="1">
    <source>
        <dbReference type="SAM" id="MobiDB-lite"/>
    </source>
</evidence>
<name>A0A8H3A4E3_9AGAM</name>
<evidence type="ECO:0000313" key="2">
    <source>
        <dbReference type="EMBL" id="CAE6403700.1"/>
    </source>
</evidence>
<feature type="region of interest" description="Disordered" evidence="1">
    <location>
        <begin position="20"/>
        <end position="41"/>
    </location>
</feature>
<accession>A0A8H3A4E3</accession>
<organism evidence="2 3">
    <name type="scientific">Rhizoctonia solani</name>
    <dbReference type="NCBI Taxonomy" id="456999"/>
    <lineage>
        <taxon>Eukaryota</taxon>
        <taxon>Fungi</taxon>
        <taxon>Dikarya</taxon>
        <taxon>Basidiomycota</taxon>
        <taxon>Agaricomycotina</taxon>
        <taxon>Agaricomycetes</taxon>
        <taxon>Cantharellales</taxon>
        <taxon>Ceratobasidiaceae</taxon>
        <taxon>Rhizoctonia</taxon>
    </lineage>
</organism>
<proteinExistence type="predicted"/>
<dbReference type="Proteomes" id="UP000663846">
    <property type="component" value="Unassembled WGS sequence"/>
</dbReference>
<dbReference type="AlphaFoldDB" id="A0A8H3A4E3"/>
<reference evidence="2" key="1">
    <citation type="submission" date="2021-01" db="EMBL/GenBank/DDBJ databases">
        <authorList>
            <person name="Kaushik A."/>
        </authorList>
    </citation>
    <scope>NUCLEOTIDE SEQUENCE</scope>
    <source>
        <strain evidence="2">AG1-1C</strain>
    </source>
</reference>
<evidence type="ECO:0000313" key="3">
    <source>
        <dbReference type="Proteomes" id="UP000663846"/>
    </source>
</evidence>
<feature type="compositionally biased region" description="Basic and acidic residues" evidence="1">
    <location>
        <begin position="22"/>
        <end position="31"/>
    </location>
</feature>
<protein>
    <recommendedName>
        <fullName evidence="4">C2H2-type domain-containing protein</fullName>
    </recommendedName>
</protein>
<comment type="caution">
    <text evidence="2">The sequence shown here is derived from an EMBL/GenBank/DDBJ whole genome shotgun (WGS) entry which is preliminary data.</text>
</comment>
<feature type="compositionally biased region" description="Polar residues" evidence="1">
    <location>
        <begin position="222"/>
        <end position="244"/>
    </location>
</feature>